<feature type="compositionally biased region" description="Low complexity" evidence="1">
    <location>
        <begin position="423"/>
        <end position="434"/>
    </location>
</feature>
<dbReference type="AlphaFoldDB" id="A0A6A5XUM8"/>
<evidence type="ECO:0000313" key="2">
    <source>
        <dbReference type="EMBL" id="KAF2015944.1"/>
    </source>
</evidence>
<feature type="region of interest" description="Disordered" evidence="1">
    <location>
        <begin position="1"/>
        <end position="173"/>
    </location>
</feature>
<dbReference type="Proteomes" id="UP000799778">
    <property type="component" value="Unassembled WGS sequence"/>
</dbReference>
<feature type="compositionally biased region" description="Polar residues" evidence="1">
    <location>
        <begin position="262"/>
        <end position="271"/>
    </location>
</feature>
<evidence type="ECO:0000256" key="1">
    <source>
        <dbReference type="SAM" id="MobiDB-lite"/>
    </source>
</evidence>
<proteinExistence type="predicted"/>
<feature type="compositionally biased region" description="Polar residues" evidence="1">
    <location>
        <begin position="43"/>
        <end position="52"/>
    </location>
</feature>
<feature type="compositionally biased region" description="Gly residues" evidence="1">
    <location>
        <begin position="635"/>
        <end position="646"/>
    </location>
</feature>
<keyword evidence="3" id="KW-1185">Reference proteome</keyword>
<dbReference type="EMBL" id="ML978069">
    <property type="protein sequence ID" value="KAF2015944.1"/>
    <property type="molecule type" value="Genomic_DNA"/>
</dbReference>
<feature type="region of interest" description="Disordered" evidence="1">
    <location>
        <begin position="584"/>
        <end position="646"/>
    </location>
</feature>
<gene>
    <name evidence="2" type="ORF">BU24DRAFT_480659</name>
</gene>
<organism evidence="2 3">
    <name type="scientific">Aaosphaeria arxii CBS 175.79</name>
    <dbReference type="NCBI Taxonomy" id="1450172"/>
    <lineage>
        <taxon>Eukaryota</taxon>
        <taxon>Fungi</taxon>
        <taxon>Dikarya</taxon>
        <taxon>Ascomycota</taxon>
        <taxon>Pezizomycotina</taxon>
        <taxon>Dothideomycetes</taxon>
        <taxon>Pleosporomycetidae</taxon>
        <taxon>Pleosporales</taxon>
        <taxon>Pleosporales incertae sedis</taxon>
        <taxon>Aaosphaeria</taxon>
    </lineage>
</organism>
<accession>A0A6A5XUM8</accession>
<dbReference type="GeneID" id="54290530"/>
<name>A0A6A5XUM8_9PLEO</name>
<dbReference type="RefSeq" id="XP_033384283.1">
    <property type="nucleotide sequence ID" value="XM_033533133.1"/>
</dbReference>
<feature type="compositionally biased region" description="Low complexity" evidence="1">
    <location>
        <begin position="64"/>
        <end position="75"/>
    </location>
</feature>
<evidence type="ECO:0000313" key="3">
    <source>
        <dbReference type="Proteomes" id="UP000799778"/>
    </source>
</evidence>
<protein>
    <submittedName>
        <fullName evidence="2">Uncharacterized protein</fullName>
    </submittedName>
</protein>
<feature type="compositionally biased region" description="Polar residues" evidence="1">
    <location>
        <begin position="140"/>
        <end position="157"/>
    </location>
</feature>
<feature type="compositionally biased region" description="Low complexity" evidence="1">
    <location>
        <begin position="401"/>
        <end position="415"/>
    </location>
</feature>
<reference evidence="2" key="1">
    <citation type="journal article" date="2020" name="Stud. Mycol.">
        <title>101 Dothideomycetes genomes: a test case for predicting lifestyles and emergence of pathogens.</title>
        <authorList>
            <person name="Haridas S."/>
            <person name="Albert R."/>
            <person name="Binder M."/>
            <person name="Bloem J."/>
            <person name="Labutti K."/>
            <person name="Salamov A."/>
            <person name="Andreopoulos B."/>
            <person name="Baker S."/>
            <person name="Barry K."/>
            <person name="Bills G."/>
            <person name="Bluhm B."/>
            <person name="Cannon C."/>
            <person name="Castanera R."/>
            <person name="Culley D."/>
            <person name="Daum C."/>
            <person name="Ezra D."/>
            <person name="Gonzalez J."/>
            <person name="Henrissat B."/>
            <person name="Kuo A."/>
            <person name="Liang C."/>
            <person name="Lipzen A."/>
            <person name="Lutzoni F."/>
            <person name="Magnuson J."/>
            <person name="Mondo S."/>
            <person name="Nolan M."/>
            <person name="Ohm R."/>
            <person name="Pangilinan J."/>
            <person name="Park H.-J."/>
            <person name="Ramirez L."/>
            <person name="Alfaro M."/>
            <person name="Sun H."/>
            <person name="Tritt A."/>
            <person name="Yoshinaga Y."/>
            <person name="Zwiers L.-H."/>
            <person name="Turgeon B."/>
            <person name="Goodwin S."/>
            <person name="Spatafora J."/>
            <person name="Crous P."/>
            <person name="Grigoriev I."/>
        </authorList>
    </citation>
    <scope>NUCLEOTIDE SEQUENCE</scope>
    <source>
        <strain evidence="2">CBS 175.79</strain>
    </source>
</reference>
<feature type="compositionally biased region" description="Low complexity" evidence="1">
    <location>
        <begin position="504"/>
        <end position="528"/>
    </location>
</feature>
<feature type="compositionally biased region" description="Low complexity" evidence="1">
    <location>
        <begin position="117"/>
        <end position="127"/>
    </location>
</feature>
<feature type="compositionally biased region" description="Low complexity" evidence="1">
    <location>
        <begin position="230"/>
        <end position="239"/>
    </location>
</feature>
<feature type="region of interest" description="Disordered" evidence="1">
    <location>
        <begin position="304"/>
        <end position="571"/>
    </location>
</feature>
<sequence>MPHKKAPKTPFNQNQRMRRNNRDGSSSSRTDAFHPVQNPIPPSSNHTQTTPFNGKPLPPDPASPIGLGITIPIPTESSSTIRLPEAEKLTIGVPRPVIKKKIKTNNNVPLQEGTMWSSHPSSSSSSSNIPDVKSHITIPKPSSTTDPLNQHPPSRGSSSKHEAEPESTVQSLRQFFHRAADLYHSGPEGDTTKAIREYRNFHAEWKAKREIKEIVPMRVVSPPPPPSPPKQQQQQYQAGQWGGDLPARPRLPPKEPRGEGQGQSQVRSNINGAGDVRYDRVRQSDSPTAVILPFYASESVRYDAGEPADPVSKWTGGRIEGNVNKGSDPPIAQQYPPPPAGGHSVISSKSNVEENGRRYIHTRSSSKDNISRKPNRNHHTDAPTTKTWLTNPLRSKRSIGKLASKATSTAATLKSKISKPILQSSSSGKWQGGSTPNPAAPHPSTAIPSSDKADQEAMRPLPPLPIHSSHHHRPPLPAHHISQNMKLKSKEMKGTYSAGLSRIPSQTASFHSSSSFSPTAHISRNPVSSSPPPLPPLPQEQHHWYNRTPATDRQPPNKTKRKSRRDSDVSFACVGIVEEREDTRFDVTADESPILPPNYDSDDDEWETSGSEGFGGMVPEPLFTASSGTWTVGRGSPGGGDGGRVS</sequence>
<feature type="region of interest" description="Disordered" evidence="1">
    <location>
        <begin position="218"/>
        <end position="285"/>
    </location>
</feature>
<feature type="compositionally biased region" description="Polar residues" evidence="1">
    <location>
        <begin position="548"/>
        <end position="557"/>
    </location>
</feature>
<feature type="compositionally biased region" description="Polar residues" evidence="1">
    <location>
        <begin position="382"/>
        <end position="393"/>
    </location>
</feature>
<feature type="compositionally biased region" description="Pro residues" evidence="1">
    <location>
        <begin position="529"/>
        <end position="538"/>
    </location>
</feature>